<comment type="caution">
    <text evidence="6">The sequence shown here is derived from an EMBL/GenBank/DDBJ whole genome shotgun (WGS) entry which is preliminary data.</text>
</comment>
<name>A0ABW9IAY3_9ACTN</name>
<feature type="transmembrane region" description="Helical" evidence="4">
    <location>
        <begin position="28"/>
        <end position="46"/>
    </location>
</feature>
<dbReference type="SUPFAM" id="SSF52540">
    <property type="entry name" value="P-loop containing nucleoside triphosphate hydrolases"/>
    <property type="match status" value="1"/>
</dbReference>
<reference evidence="6 7" key="1">
    <citation type="submission" date="2024-12" db="EMBL/GenBank/DDBJ databases">
        <title>Forecasting of Potato common scab and diversities of Pathogenic streptomyces spp. in china.</title>
        <authorList>
            <person name="Handique U."/>
            <person name="Wu J."/>
        </authorList>
    </citation>
    <scope>NUCLEOTIDE SEQUENCE [LARGE SCALE GENOMIC DNA]</scope>
    <source>
        <strain evidence="6 7">ZRIMU1530</strain>
    </source>
</reference>
<sequence>MTNSVWTLVLCLLALVSTLVLHRRFPVAFWWLVGYPLVALRVVITYRATMDACGLTVPASAVRRATARLVGREAAPVPPRRTLPLPTGSGLVMRLRIATGQAPEDFIASSDRLRHAWAAHAVHIRPTKPGWIELRLIGWDVLADVRRPRRQQRGEPLSLPMALRDDGRWYVRDFRAVPHELILGATQSGKSVYLRNLLYGLARRPVVLVGIDCKWGVELAPFSPRLSALADTPERANDLLDVLLEEMEARFRLIGVKSGADGVPLTSDVWGLPEKVRPVPVVVVVDEVAELFLAANRDDEKRRDAMVTKIIRIAQLGRAAGIYLEVCGQRFGSELGKGATMLRAQLTGRVCHRVNDESSANMALADISPEAALAATSIPAERPGVAIVGDASGGWSRARSPHLTLEEVAAVCRATTALVPELPRLDAFRPAVAVGVESAGPVAPVAARPVTE</sequence>
<dbReference type="PANTHER" id="PTHR22683">
    <property type="entry name" value="SPORULATION PROTEIN RELATED"/>
    <property type="match status" value="1"/>
</dbReference>
<dbReference type="InterPro" id="IPR002543">
    <property type="entry name" value="FtsK_dom"/>
</dbReference>
<evidence type="ECO:0000256" key="4">
    <source>
        <dbReference type="SAM" id="Phobius"/>
    </source>
</evidence>
<keyword evidence="7" id="KW-1185">Reference proteome</keyword>
<keyword evidence="1 3" id="KW-0547">Nucleotide-binding</keyword>
<dbReference type="InterPro" id="IPR050206">
    <property type="entry name" value="FtsK/SpoIIIE/SftA"/>
</dbReference>
<dbReference type="Proteomes" id="UP001631957">
    <property type="component" value="Unassembled WGS sequence"/>
</dbReference>
<feature type="domain" description="FtsK" evidence="5">
    <location>
        <begin position="154"/>
        <end position="361"/>
    </location>
</feature>
<proteinExistence type="predicted"/>
<organism evidence="6 7">
    <name type="scientific">Streptomyces niveiscabiei</name>
    <dbReference type="NCBI Taxonomy" id="164115"/>
    <lineage>
        <taxon>Bacteria</taxon>
        <taxon>Bacillati</taxon>
        <taxon>Actinomycetota</taxon>
        <taxon>Actinomycetes</taxon>
        <taxon>Kitasatosporales</taxon>
        <taxon>Streptomycetaceae</taxon>
        <taxon>Streptomyces</taxon>
    </lineage>
</organism>
<keyword evidence="4" id="KW-0472">Membrane</keyword>
<dbReference type="Gene3D" id="3.40.50.300">
    <property type="entry name" value="P-loop containing nucleotide triphosphate hydrolases"/>
    <property type="match status" value="1"/>
</dbReference>
<dbReference type="InterPro" id="IPR027417">
    <property type="entry name" value="P-loop_NTPase"/>
</dbReference>
<keyword evidence="2 3" id="KW-0067">ATP-binding</keyword>
<evidence type="ECO:0000256" key="2">
    <source>
        <dbReference type="ARBA" id="ARBA00022840"/>
    </source>
</evidence>
<accession>A0ABW9IAY3</accession>
<gene>
    <name evidence="6" type="ORF">ACKI18_46580</name>
</gene>
<evidence type="ECO:0000313" key="7">
    <source>
        <dbReference type="Proteomes" id="UP001631957"/>
    </source>
</evidence>
<evidence type="ECO:0000313" key="6">
    <source>
        <dbReference type="EMBL" id="MFM9616133.1"/>
    </source>
</evidence>
<feature type="binding site" evidence="3">
    <location>
        <begin position="184"/>
        <end position="191"/>
    </location>
    <ligand>
        <name>ATP</name>
        <dbReference type="ChEBI" id="CHEBI:30616"/>
    </ligand>
</feature>
<keyword evidence="4" id="KW-0812">Transmembrane</keyword>
<dbReference type="EMBL" id="JBJVNI010000053">
    <property type="protein sequence ID" value="MFM9616133.1"/>
    <property type="molecule type" value="Genomic_DNA"/>
</dbReference>
<dbReference type="PANTHER" id="PTHR22683:SF41">
    <property type="entry name" value="DNA TRANSLOCASE FTSK"/>
    <property type="match status" value="1"/>
</dbReference>
<evidence type="ECO:0000256" key="3">
    <source>
        <dbReference type="PROSITE-ProRule" id="PRU00289"/>
    </source>
</evidence>
<dbReference type="RefSeq" id="WP_409122263.1">
    <property type="nucleotide sequence ID" value="NZ_JBJVNI010000053.1"/>
</dbReference>
<dbReference type="PROSITE" id="PS50901">
    <property type="entry name" value="FTSK"/>
    <property type="match status" value="1"/>
</dbReference>
<protein>
    <submittedName>
        <fullName evidence="6">FtsK/SpoIIIE domain-containing protein</fullName>
    </submittedName>
</protein>
<evidence type="ECO:0000256" key="1">
    <source>
        <dbReference type="ARBA" id="ARBA00022741"/>
    </source>
</evidence>
<dbReference type="Pfam" id="PF01580">
    <property type="entry name" value="FtsK_SpoIIIE"/>
    <property type="match status" value="1"/>
</dbReference>
<evidence type="ECO:0000259" key="5">
    <source>
        <dbReference type="PROSITE" id="PS50901"/>
    </source>
</evidence>
<keyword evidence="4" id="KW-1133">Transmembrane helix</keyword>